<reference evidence="2 3" key="1">
    <citation type="submission" date="2019-09" db="EMBL/GenBank/DDBJ databases">
        <title>A chromosome-level genome assembly of the Chinese tupelo Nyssa sinensis.</title>
        <authorList>
            <person name="Yang X."/>
            <person name="Kang M."/>
            <person name="Yang Y."/>
            <person name="Xiong H."/>
            <person name="Wang M."/>
            <person name="Zhang Z."/>
            <person name="Wang Z."/>
            <person name="Wu H."/>
            <person name="Ma T."/>
            <person name="Liu J."/>
            <person name="Xi Z."/>
        </authorList>
    </citation>
    <scope>NUCLEOTIDE SEQUENCE [LARGE SCALE GENOMIC DNA]</scope>
    <source>
        <strain evidence="2">J267</strain>
        <tissue evidence="2">Leaf</tissue>
    </source>
</reference>
<evidence type="ECO:0000313" key="2">
    <source>
        <dbReference type="EMBL" id="KAA8534541.1"/>
    </source>
</evidence>
<dbReference type="AlphaFoldDB" id="A0A5J5AZX4"/>
<sequence>MEGPVRHSGSMLPRTMELIDSLDIPPTEQPKSSTPKRDRKGKKMTPLALGANVSLLPTVEDALRLAWNLSWNRVLGELASYIMAALGRIRYKSHDLEAQVQLMSASELANLIAELKNKLEERDVEFGSARSSIDDYQERLAKTNNTSQLRDFELNSLRAKVFELKRQVSELKSDLSIADTVTL</sequence>
<evidence type="ECO:0000313" key="3">
    <source>
        <dbReference type="Proteomes" id="UP000325577"/>
    </source>
</evidence>
<evidence type="ECO:0000256" key="1">
    <source>
        <dbReference type="SAM" id="MobiDB-lite"/>
    </source>
</evidence>
<dbReference type="EMBL" id="CM018041">
    <property type="protein sequence ID" value="KAA8534541.1"/>
    <property type="molecule type" value="Genomic_DNA"/>
</dbReference>
<gene>
    <name evidence="2" type="ORF">F0562_032058</name>
</gene>
<proteinExistence type="predicted"/>
<keyword evidence="3" id="KW-1185">Reference proteome</keyword>
<protein>
    <submittedName>
        <fullName evidence="2">Uncharacterized protein</fullName>
    </submittedName>
</protein>
<feature type="region of interest" description="Disordered" evidence="1">
    <location>
        <begin position="19"/>
        <end position="44"/>
    </location>
</feature>
<dbReference type="OrthoDB" id="6436679at2759"/>
<organism evidence="2 3">
    <name type="scientific">Nyssa sinensis</name>
    <dbReference type="NCBI Taxonomy" id="561372"/>
    <lineage>
        <taxon>Eukaryota</taxon>
        <taxon>Viridiplantae</taxon>
        <taxon>Streptophyta</taxon>
        <taxon>Embryophyta</taxon>
        <taxon>Tracheophyta</taxon>
        <taxon>Spermatophyta</taxon>
        <taxon>Magnoliopsida</taxon>
        <taxon>eudicotyledons</taxon>
        <taxon>Gunneridae</taxon>
        <taxon>Pentapetalae</taxon>
        <taxon>asterids</taxon>
        <taxon>Cornales</taxon>
        <taxon>Nyssaceae</taxon>
        <taxon>Nyssa</taxon>
    </lineage>
</organism>
<name>A0A5J5AZX4_9ASTE</name>
<accession>A0A5J5AZX4</accession>
<dbReference type="Proteomes" id="UP000325577">
    <property type="component" value="Linkage Group LG18"/>
</dbReference>